<dbReference type="STRING" id="153971.AWC19_27845"/>
<dbReference type="Proteomes" id="UP000193529">
    <property type="component" value="Unassembled WGS sequence"/>
</dbReference>
<feature type="transmembrane region" description="Helical" evidence="1">
    <location>
        <begin position="69"/>
        <end position="94"/>
    </location>
</feature>
<keyword evidence="1" id="KW-0812">Transmembrane</keyword>
<reference evidence="2 3" key="1">
    <citation type="submission" date="2016-01" db="EMBL/GenBank/DDBJ databases">
        <title>The new phylogeny of the genus Mycobacterium.</title>
        <authorList>
            <person name="Tarcisio F."/>
            <person name="Conor M."/>
            <person name="Antonella G."/>
            <person name="Elisabetta G."/>
            <person name="Giulia F.S."/>
            <person name="Sara T."/>
            <person name="Anna F."/>
            <person name="Clotilde B."/>
            <person name="Roberto B."/>
            <person name="Veronica D.S."/>
            <person name="Fabio R."/>
            <person name="Monica P."/>
            <person name="Olivier J."/>
            <person name="Enrico T."/>
            <person name="Nicola S."/>
        </authorList>
    </citation>
    <scope>NUCLEOTIDE SEQUENCE [LARGE SCALE GENOMIC DNA]</scope>
    <source>
        <strain evidence="2 3">DSM 44572</strain>
    </source>
</reference>
<proteinExistence type="predicted"/>
<feature type="transmembrane region" description="Helical" evidence="1">
    <location>
        <begin position="106"/>
        <end position="129"/>
    </location>
</feature>
<dbReference type="EMBL" id="LQPJ01000065">
    <property type="protein sequence ID" value="ORW28148.1"/>
    <property type="molecule type" value="Genomic_DNA"/>
</dbReference>
<evidence type="ECO:0008006" key="4">
    <source>
        <dbReference type="Google" id="ProtNLM"/>
    </source>
</evidence>
<organism evidence="2 3">
    <name type="scientific">Mycobacterium palustre</name>
    <dbReference type="NCBI Taxonomy" id="153971"/>
    <lineage>
        <taxon>Bacteria</taxon>
        <taxon>Bacillati</taxon>
        <taxon>Actinomycetota</taxon>
        <taxon>Actinomycetes</taxon>
        <taxon>Mycobacteriales</taxon>
        <taxon>Mycobacteriaceae</taxon>
        <taxon>Mycobacterium</taxon>
        <taxon>Mycobacterium simiae complex</taxon>
    </lineage>
</organism>
<feature type="transmembrane region" description="Helical" evidence="1">
    <location>
        <begin position="21"/>
        <end position="42"/>
    </location>
</feature>
<name>A0A1X1ZVL4_9MYCO</name>
<feature type="transmembrane region" description="Helical" evidence="1">
    <location>
        <begin position="183"/>
        <end position="204"/>
    </location>
</feature>
<evidence type="ECO:0000313" key="2">
    <source>
        <dbReference type="EMBL" id="ORW28148.1"/>
    </source>
</evidence>
<evidence type="ECO:0000313" key="3">
    <source>
        <dbReference type="Proteomes" id="UP000193529"/>
    </source>
</evidence>
<accession>A0A1X1ZVL4</accession>
<evidence type="ECO:0000256" key="1">
    <source>
        <dbReference type="SAM" id="Phobius"/>
    </source>
</evidence>
<comment type="caution">
    <text evidence="2">The sequence shown here is derived from an EMBL/GenBank/DDBJ whole genome shotgun (WGS) entry which is preliminary data.</text>
</comment>
<keyword evidence="3" id="KW-1185">Reference proteome</keyword>
<keyword evidence="1" id="KW-0472">Membrane</keyword>
<feature type="transmembrane region" description="Helical" evidence="1">
    <location>
        <begin position="149"/>
        <end position="171"/>
    </location>
</feature>
<keyword evidence="1" id="KW-1133">Transmembrane helix</keyword>
<protein>
    <recommendedName>
        <fullName evidence="4">DUF4386 domain-containing protein</fullName>
    </recommendedName>
</protein>
<dbReference type="RefSeq" id="WP_085077094.1">
    <property type="nucleotide sequence ID" value="NZ_JACKRZ010000113.1"/>
</dbReference>
<sequence length="295" mass="32772">MFEREGRRNQVDQRFTPTTHRLALWAGGPVMTVLYIVGWLAFAQMIPTPSPSLTAQQLAAYLVDHKPGILFGCLLMIAGCGLWGTWVAAIAVWTYRTEVRFPVLTFTQLICVAAGLTFFIFDTLFWAVAAFRAGQTDPHITQQLWDVGWFGFLFTITVYIAWAVAWSMGVLLNPPEHQIFPRWAGFVTLGSVTCWSPGLLIIFFKEGPFSYSGLLAMWLPITEFFVWLVIIDVYARIAIRRQVRLSLQEGQERGLEYGLYPPPDDGDALEGLSPNGSGLVGSALSASTLTAADPK</sequence>
<dbReference type="AlphaFoldDB" id="A0A1X1ZVL4"/>
<feature type="transmembrane region" description="Helical" evidence="1">
    <location>
        <begin position="216"/>
        <end position="235"/>
    </location>
</feature>
<gene>
    <name evidence="2" type="ORF">AWC19_27845</name>
</gene>